<organism evidence="2 3">
    <name type="scientific">Dactylosporangium maewongense</name>
    <dbReference type="NCBI Taxonomy" id="634393"/>
    <lineage>
        <taxon>Bacteria</taxon>
        <taxon>Bacillati</taxon>
        <taxon>Actinomycetota</taxon>
        <taxon>Actinomycetes</taxon>
        <taxon>Micromonosporales</taxon>
        <taxon>Micromonosporaceae</taxon>
        <taxon>Dactylosporangium</taxon>
    </lineage>
</organism>
<dbReference type="EMBL" id="BAAAQD010000009">
    <property type="protein sequence ID" value="GAA1526665.1"/>
    <property type="molecule type" value="Genomic_DNA"/>
</dbReference>
<evidence type="ECO:0008006" key="4">
    <source>
        <dbReference type="Google" id="ProtNLM"/>
    </source>
</evidence>
<dbReference type="SUPFAM" id="SSF47090">
    <property type="entry name" value="PGBD-like"/>
    <property type="match status" value="1"/>
</dbReference>
<evidence type="ECO:0000313" key="2">
    <source>
        <dbReference type="EMBL" id="GAA1526665.1"/>
    </source>
</evidence>
<keyword evidence="3" id="KW-1185">Reference proteome</keyword>
<evidence type="ECO:0000256" key="1">
    <source>
        <dbReference type="SAM" id="MobiDB-lite"/>
    </source>
</evidence>
<reference evidence="2 3" key="1">
    <citation type="journal article" date="2019" name="Int. J. Syst. Evol. Microbiol.">
        <title>The Global Catalogue of Microorganisms (GCM) 10K type strain sequencing project: providing services to taxonomists for standard genome sequencing and annotation.</title>
        <authorList>
            <consortium name="The Broad Institute Genomics Platform"/>
            <consortium name="The Broad Institute Genome Sequencing Center for Infectious Disease"/>
            <person name="Wu L."/>
            <person name="Ma J."/>
        </authorList>
    </citation>
    <scope>NUCLEOTIDE SEQUENCE [LARGE SCALE GENOMIC DNA]</scope>
    <source>
        <strain evidence="2 3">JCM 15933</strain>
    </source>
</reference>
<accession>A0ABN2ATM5</accession>
<dbReference type="InterPro" id="IPR036366">
    <property type="entry name" value="PGBDSf"/>
</dbReference>
<feature type="region of interest" description="Disordered" evidence="1">
    <location>
        <begin position="1"/>
        <end position="27"/>
    </location>
</feature>
<dbReference type="Gene3D" id="1.10.101.10">
    <property type="entry name" value="PGBD-like superfamily/PGBD"/>
    <property type="match status" value="1"/>
</dbReference>
<dbReference type="InterPro" id="IPR036365">
    <property type="entry name" value="PGBD-like_sf"/>
</dbReference>
<sequence>MRLRANSGSEWPKALTRQAGRRTTLEGMTVRRTLQAVGAALAGAVSAPEAAAPPADPREVRDLLAEIGLLHPRSPVSDVPLTLCRFQARAGLTIDGVAGPRTVQALTRAARETRHMRSLGLAA</sequence>
<protein>
    <recommendedName>
        <fullName evidence="4">Peptidoglycan binding-like domain-containing protein</fullName>
    </recommendedName>
</protein>
<gene>
    <name evidence="2" type="ORF">GCM10009827_049380</name>
</gene>
<dbReference type="Proteomes" id="UP001501470">
    <property type="component" value="Unassembled WGS sequence"/>
</dbReference>
<comment type="caution">
    <text evidence="2">The sequence shown here is derived from an EMBL/GenBank/DDBJ whole genome shotgun (WGS) entry which is preliminary data.</text>
</comment>
<proteinExistence type="predicted"/>
<evidence type="ECO:0000313" key="3">
    <source>
        <dbReference type="Proteomes" id="UP001501470"/>
    </source>
</evidence>
<name>A0ABN2ATM5_9ACTN</name>